<dbReference type="InterPro" id="IPR050706">
    <property type="entry name" value="Cyclic-di-GMP_PDE-like"/>
</dbReference>
<evidence type="ECO:0000313" key="5">
    <source>
        <dbReference type="Proteomes" id="UP000295565"/>
    </source>
</evidence>
<protein>
    <submittedName>
        <fullName evidence="4">Diguanylate cyclase (GGDEF)-like protein</fullName>
    </submittedName>
</protein>
<evidence type="ECO:0000256" key="1">
    <source>
        <dbReference type="SAM" id="Phobius"/>
    </source>
</evidence>
<keyword evidence="1" id="KW-0812">Transmembrane</keyword>
<keyword evidence="5" id="KW-1185">Reference proteome</keyword>
<dbReference type="SUPFAM" id="SSF141868">
    <property type="entry name" value="EAL domain-like"/>
    <property type="match status" value="1"/>
</dbReference>
<dbReference type="InterPro" id="IPR029787">
    <property type="entry name" value="Nucleotide_cyclase"/>
</dbReference>
<dbReference type="Gene3D" id="3.30.70.270">
    <property type="match status" value="1"/>
</dbReference>
<dbReference type="InterPro" id="IPR000160">
    <property type="entry name" value="GGDEF_dom"/>
</dbReference>
<keyword evidence="1" id="KW-0472">Membrane</keyword>
<dbReference type="SUPFAM" id="SSF55073">
    <property type="entry name" value="Nucleotide cyclase"/>
    <property type="match status" value="1"/>
</dbReference>
<feature type="transmembrane region" description="Helical" evidence="1">
    <location>
        <begin position="277"/>
        <end position="295"/>
    </location>
</feature>
<feature type="domain" description="GGDEF" evidence="3">
    <location>
        <begin position="394"/>
        <end position="527"/>
    </location>
</feature>
<dbReference type="SMART" id="SM00052">
    <property type="entry name" value="EAL"/>
    <property type="match status" value="1"/>
</dbReference>
<accession>A0A4R1K2J0</accession>
<dbReference type="PROSITE" id="PS50887">
    <property type="entry name" value="GGDEF"/>
    <property type="match status" value="1"/>
</dbReference>
<dbReference type="RefSeq" id="WP_131912569.1">
    <property type="nucleotide sequence ID" value="NZ_OU594967.1"/>
</dbReference>
<dbReference type="SMART" id="SM00267">
    <property type="entry name" value="GGDEF"/>
    <property type="match status" value="1"/>
</dbReference>
<comment type="caution">
    <text evidence="4">The sequence shown here is derived from an EMBL/GenBank/DDBJ whole genome shotgun (WGS) entry which is preliminary data.</text>
</comment>
<feature type="domain" description="EAL" evidence="2">
    <location>
        <begin position="537"/>
        <end position="790"/>
    </location>
</feature>
<dbReference type="PANTHER" id="PTHR33121:SF23">
    <property type="entry name" value="CYCLIC DI-GMP PHOSPHODIESTERASE PDEB"/>
    <property type="match status" value="1"/>
</dbReference>
<dbReference type="CDD" id="cd01948">
    <property type="entry name" value="EAL"/>
    <property type="match status" value="1"/>
</dbReference>
<keyword evidence="1" id="KW-1133">Transmembrane helix</keyword>
<dbReference type="EMBL" id="SMGD01000012">
    <property type="protein sequence ID" value="TCK58057.1"/>
    <property type="molecule type" value="Genomic_DNA"/>
</dbReference>
<dbReference type="Pfam" id="PF00563">
    <property type="entry name" value="EAL"/>
    <property type="match status" value="1"/>
</dbReference>
<organism evidence="4 5">
    <name type="scientific">Celerinatantimonas diazotrophica</name>
    <dbReference type="NCBI Taxonomy" id="412034"/>
    <lineage>
        <taxon>Bacteria</taxon>
        <taxon>Pseudomonadati</taxon>
        <taxon>Pseudomonadota</taxon>
        <taxon>Gammaproteobacteria</taxon>
        <taxon>Celerinatantimonadaceae</taxon>
        <taxon>Celerinatantimonas</taxon>
    </lineage>
</organism>
<dbReference type="NCBIfam" id="TIGR00254">
    <property type="entry name" value="GGDEF"/>
    <property type="match status" value="1"/>
</dbReference>
<dbReference type="PANTHER" id="PTHR33121">
    <property type="entry name" value="CYCLIC DI-GMP PHOSPHODIESTERASE PDEF"/>
    <property type="match status" value="1"/>
</dbReference>
<dbReference type="InterPro" id="IPR035919">
    <property type="entry name" value="EAL_sf"/>
</dbReference>
<dbReference type="Gene3D" id="3.20.20.450">
    <property type="entry name" value="EAL domain"/>
    <property type="match status" value="1"/>
</dbReference>
<dbReference type="CDD" id="cd01949">
    <property type="entry name" value="GGDEF"/>
    <property type="match status" value="1"/>
</dbReference>
<dbReference type="InterPro" id="IPR043128">
    <property type="entry name" value="Rev_trsase/Diguanyl_cyclase"/>
</dbReference>
<reference evidence="4 5" key="1">
    <citation type="submission" date="2019-03" db="EMBL/GenBank/DDBJ databases">
        <title>Genomic Encyclopedia of Type Strains, Phase IV (KMG-IV): sequencing the most valuable type-strain genomes for metagenomic binning, comparative biology and taxonomic classification.</title>
        <authorList>
            <person name="Goeker M."/>
        </authorList>
    </citation>
    <scope>NUCLEOTIDE SEQUENCE [LARGE SCALE GENOMIC DNA]</scope>
    <source>
        <strain evidence="4 5">DSM 18577</strain>
    </source>
</reference>
<gene>
    <name evidence="4" type="ORF">EV690_1762</name>
</gene>
<feature type="transmembrane region" description="Helical" evidence="1">
    <location>
        <begin position="14"/>
        <end position="34"/>
    </location>
</feature>
<dbReference type="GO" id="GO:0071111">
    <property type="term" value="F:cyclic-guanylate-specific phosphodiesterase activity"/>
    <property type="evidence" value="ECO:0007669"/>
    <property type="project" value="InterPro"/>
</dbReference>
<dbReference type="PROSITE" id="PS50883">
    <property type="entry name" value="EAL"/>
    <property type="match status" value="1"/>
</dbReference>
<evidence type="ECO:0000259" key="2">
    <source>
        <dbReference type="PROSITE" id="PS50883"/>
    </source>
</evidence>
<dbReference type="OrthoDB" id="9816034at2"/>
<dbReference type="AlphaFoldDB" id="A0A4R1K2J0"/>
<proteinExistence type="predicted"/>
<name>A0A4R1K2J0_9GAMM</name>
<evidence type="ECO:0000259" key="3">
    <source>
        <dbReference type="PROSITE" id="PS50887"/>
    </source>
</evidence>
<dbReference type="Proteomes" id="UP000295565">
    <property type="component" value="Unassembled WGS sequence"/>
</dbReference>
<evidence type="ECO:0000313" key="4">
    <source>
        <dbReference type="EMBL" id="TCK58057.1"/>
    </source>
</evidence>
<dbReference type="InterPro" id="IPR001633">
    <property type="entry name" value="EAL_dom"/>
</dbReference>
<dbReference type="Pfam" id="PF00990">
    <property type="entry name" value="GGDEF"/>
    <property type="match status" value="1"/>
</dbReference>
<sequence length="805" mass="92317">MVKNLYVGILSKTLLSITGLLLLIFGGLVALNYINIRHFFETERIETIHHQQTLFNEHYIDVGRQLQLLTNLSLNHKPHLLINQQHAQAINQLLKENSPIPLAETIIVTPEQQTIWPTKNNSHSQVIVNWFKKNDKRGQHKWVLDCYSQCNVYFDTQFKHQGQSYSFIYGIEAAKLYRSYSETSRQGHLLMAIQSNHKVALLYSSQKISAHIGQLINQTTAQELANGLRDFFNAGQATELVSFQIQNTTAKLPIFFVQFNSINGLVANFRQANRNNVIYGICSLVLAILLLTALLRHPLVRVRQLTYSLPMLATSSFRQFRQAIVNSRSSWLIDESDKLGEEAVTLSYQLEHLEKQLQNRAAELEWLAEHDHLTQLPNRRHFEQLLQKRIRLQTAGCLMLMDLDNFRYVNDLSGHHCGDQMLLQIGQLLRRIIPEDAILARFSGDQFAIYIDGLSPPLAKRFAERINYRLGEIKVAGRETVHSASMSIGLVVFPEHDSTYAGLISKADMCLYQAKSQGKHCSVIYEPEHQNGDLIQRQFWLDLAKHAIERHQTVLYFQPIRDNRVDQIRHYEVLLRIRGDNGQMISPLELILAAENNGYIFEIDLWVVRAALCRLATNLKYNCRDRLAINLSARSFSMPGIITQIIAEIKHWSIPGELIIFEITETAALPDFAKAQEHIEKLKSIGCAIALDDFGVGYSSFHSVRELALDYVKIDGSFVHDILNNHKNRYFVRSICRIARDLGLLTIAEYVENEQLNHELHRIGVDFSQGYYIGKPMPAEQIWEHQNSSQILSLRTPPPTYNNLK</sequence>